<dbReference type="EMBL" id="JBDODL010001091">
    <property type="protein sequence ID" value="MES1921111.1"/>
    <property type="molecule type" value="Genomic_DNA"/>
</dbReference>
<dbReference type="InterPro" id="IPR051879">
    <property type="entry name" value="C2H2-ZF_Maturation_Protein"/>
</dbReference>
<proteinExistence type="predicted"/>
<reference evidence="1 2" key="1">
    <citation type="journal article" date="2024" name="BMC Biol.">
        <title>Comparative genomics of Ascetosporea gives new insight into the evolutionary basis for animal parasitism in Rhizaria.</title>
        <authorList>
            <person name="Hiltunen Thoren M."/>
            <person name="Onut-Brannstrom I."/>
            <person name="Alfjorden A."/>
            <person name="Peckova H."/>
            <person name="Swords F."/>
            <person name="Hooper C."/>
            <person name="Holzer A.S."/>
            <person name="Bass D."/>
            <person name="Burki F."/>
        </authorList>
    </citation>
    <scope>NUCLEOTIDE SEQUENCE [LARGE SCALE GENOMIC DNA]</scope>
    <source>
        <strain evidence="1">20-A016</strain>
    </source>
</reference>
<organism evidence="1 2">
    <name type="scientific">Bonamia ostreae</name>
    <dbReference type="NCBI Taxonomy" id="126728"/>
    <lineage>
        <taxon>Eukaryota</taxon>
        <taxon>Sar</taxon>
        <taxon>Rhizaria</taxon>
        <taxon>Endomyxa</taxon>
        <taxon>Ascetosporea</taxon>
        <taxon>Haplosporida</taxon>
        <taxon>Bonamia</taxon>
    </lineage>
</organism>
<accession>A0ABV2AN69</accession>
<keyword evidence="2" id="KW-1185">Reference proteome</keyword>
<comment type="caution">
    <text evidence="1">The sequence shown here is derived from an EMBL/GenBank/DDBJ whole genome shotgun (WGS) entry which is preliminary data.</text>
</comment>
<dbReference type="PANTHER" id="PTHR46095">
    <property type="entry name" value="ZINC FINGER PROTEIN 593"/>
    <property type="match status" value="1"/>
</dbReference>
<dbReference type="Gene3D" id="3.30.160.60">
    <property type="entry name" value="Classic Zinc Finger"/>
    <property type="match status" value="1"/>
</dbReference>
<gene>
    <name evidence="1" type="ORF">MHBO_002695</name>
</gene>
<dbReference type="SUPFAM" id="SSF57667">
    <property type="entry name" value="beta-beta-alpha zinc fingers"/>
    <property type="match status" value="1"/>
</dbReference>
<dbReference type="InterPro" id="IPR036236">
    <property type="entry name" value="Znf_C2H2_sf"/>
</dbReference>
<evidence type="ECO:0000313" key="1">
    <source>
        <dbReference type="EMBL" id="MES1921111.1"/>
    </source>
</evidence>
<evidence type="ECO:0000313" key="2">
    <source>
        <dbReference type="Proteomes" id="UP001439008"/>
    </source>
</evidence>
<name>A0ABV2AN69_9EUKA</name>
<sequence>MARYRRKKNHNKNKFWKRIRNKKPVSHIDQIQEQILSGKRYEKLKNEVDLDLPAAGQYECVQCAFNYLLSLILLFKIKILIKFFNLKRRFFSDENSLKSHKRTKLHKKMVKRIGEDIYTQKEADLAGGIGYD</sequence>
<dbReference type="Proteomes" id="UP001439008">
    <property type="component" value="Unassembled WGS sequence"/>
</dbReference>
<protein>
    <submittedName>
        <fullName evidence="1">Uncharacterized protein</fullName>
    </submittedName>
</protein>
<dbReference type="PANTHER" id="PTHR46095:SF1">
    <property type="entry name" value="ZINC FINGER PROTEIN 593"/>
    <property type="match status" value="1"/>
</dbReference>